<reference evidence="1 2" key="1">
    <citation type="submission" date="2016-04" db="EMBL/GenBank/DDBJ databases">
        <title>A degradative enzymes factory behind the ericoid mycorrhizal symbiosis.</title>
        <authorList>
            <consortium name="DOE Joint Genome Institute"/>
            <person name="Martino E."/>
            <person name="Morin E."/>
            <person name="Grelet G."/>
            <person name="Kuo A."/>
            <person name="Kohler A."/>
            <person name="Daghino S."/>
            <person name="Barry K."/>
            <person name="Choi C."/>
            <person name="Cichocki N."/>
            <person name="Clum A."/>
            <person name="Copeland A."/>
            <person name="Hainaut M."/>
            <person name="Haridas S."/>
            <person name="Labutti K."/>
            <person name="Lindquist E."/>
            <person name="Lipzen A."/>
            <person name="Khouja H.-R."/>
            <person name="Murat C."/>
            <person name="Ohm R."/>
            <person name="Olson A."/>
            <person name="Spatafora J."/>
            <person name="Veneault-Fourrey C."/>
            <person name="Henrissat B."/>
            <person name="Grigoriev I."/>
            <person name="Martin F."/>
            <person name="Perotto S."/>
        </authorList>
    </citation>
    <scope>NUCLEOTIDE SEQUENCE [LARGE SCALE GENOMIC DNA]</scope>
    <source>
        <strain evidence="1 2">F</strain>
    </source>
</reference>
<dbReference type="AlphaFoldDB" id="A0A2J6R3V9"/>
<evidence type="ECO:0000313" key="2">
    <source>
        <dbReference type="Proteomes" id="UP000235786"/>
    </source>
</evidence>
<gene>
    <name evidence="1" type="ORF">L207DRAFT_518043</name>
</gene>
<protein>
    <submittedName>
        <fullName evidence="1">Uncharacterized protein</fullName>
    </submittedName>
</protein>
<name>A0A2J6R3V9_HYAVF</name>
<dbReference type="OrthoDB" id="10438773at2759"/>
<dbReference type="Proteomes" id="UP000235786">
    <property type="component" value="Unassembled WGS sequence"/>
</dbReference>
<organism evidence="1 2">
    <name type="scientific">Hyaloscypha variabilis (strain UAMH 11265 / GT02V1 / F)</name>
    <name type="common">Meliniomyces variabilis</name>
    <dbReference type="NCBI Taxonomy" id="1149755"/>
    <lineage>
        <taxon>Eukaryota</taxon>
        <taxon>Fungi</taxon>
        <taxon>Dikarya</taxon>
        <taxon>Ascomycota</taxon>
        <taxon>Pezizomycotina</taxon>
        <taxon>Leotiomycetes</taxon>
        <taxon>Helotiales</taxon>
        <taxon>Hyaloscyphaceae</taxon>
        <taxon>Hyaloscypha</taxon>
        <taxon>Hyaloscypha variabilis</taxon>
    </lineage>
</organism>
<proteinExistence type="predicted"/>
<evidence type="ECO:0000313" key="1">
    <source>
        <dbReference type="EMBL" id="PMD33212.1"/>
    </source>
</evidence>
<accession>A0A2J6R3V9</accession>
<keyword evidence="2" id="KW-1185">Reference proteome</keyword>
<dbReference type="EMBL" id="KZ613956">
    <property type="protein sequence ID" value="PMD33212.1"/>
    <property type="molecule type" value="Genomic_DNA"/>
</dbReference>
<sequence length="170" mass="18210">MSDEKKSKGRWTNSRRVKGRVKRSLCRYVAGGWCGDSGARSTACSYNPSRDQVPAGATPLVTPTAGSIASDRIGRFATESISDARKPVRLISNIISSRTARCQRGKLGRLTASLYWSSGPQGTVPLIKGARAVAAVIEHASHKVSGFPGRACVCCDVPIRFFPCGEEILL</sequence>